<dbReference type="SUPFAM" id="SSF50630">
    <property type="entry name" value="Acid proteases"/>
    <property type="match status" value="1"/>
</dbReference>
<dbReference type="AlphaFoldDB" id="A0A523S584"/>
<protein>
    <recommendedName>
        <fullName evidence="2">Peptidase A2 domain-containing protein</fullName>
    </recommendedName>
</protein>
<feature type="domain" description="Peptidase A2" evidence="2">
    <location>
        <begin position="32"/>
        <end position="116"/>
    </location>
</feature>
<dbReference type="GO" id="GO:0004190">
    <property type="term" value="F:aspartic-type endopeptidase activity"/>
    <property type="evidence" value="ECO:0007669"/>
    <property type="project" value="InterPro"/>
</dbReference>
<proteinExistence type="predicted"/>
<name>A0A523S584_UNCAE</name>
<dbReference type="InterPro" id="IPR001995">
    <property type="entry name" value="Peptidase_A2_cat"/>
</dbReference>
<sequence length="144" mass="16221">MIFQGRYENEGGIFRPYIGVDVLSPANEWVIVDFLIDPRADETFLDFSFIKKFNVNTKGIDVRDDVGGVGGSGVPYFQIDSALKLISPRGTKVFSGKINVFLEPHSSEVPLLGRDVLDNFVVIFDRKQNSILLLDEEEQYKIGF</sequence>
<evidence type="ECO:0000313" key="3">
    <source>
        <dbReference type="EMBL" id="TET13215.1"/>
    </source>
</evidence>
<keyword evidence="1" id="KW-0378">Hydrolase</keyword>
<reference evidence="3 4" key="1">
    <citation type="submission" date="2019-03" db="EMBL/GenBank/DDBJ databases">
        <title>Metabolic potential of uncultured bacteria and archaea associated with petroleum seepage in deep-sea sediments.</title>
        <authorList>
            <person name="Dong X."/>
            <person name="Hubert C."/>
        </authorList>
    </citation>
    <scope>NUCLEOTIDE SEQUENCE [LARGE SCALE GENOMIC DNA]</scope>
    <source>
        <strain evidence="3">E44_bin7</strain>
    </source>
</reference>
<comment type="caution">
    <text evidence="3">The sequence shown here is derived from an EMBL/GenBank/DDBJ whole genome shotgun (WGS) entry which is preliminary data.</text>
</comment>
<gene>
    <name evidence="3" type="ORF">E3J84_00330</name>
</gene>
<dbReference type="GO" id="GO:0006508">
    <property type="term" value="P:proteolysis"/>
    <property type="evidence" value="ECO:0007669"/>
    <property type="project" value="InterPro"/>
</dbReference>
<dbReference type="InterPro" id="IPR021109">
    <property type="entry name" value="Peptidase_aspartic_dom_sf"/>
</dbReference>
<evidence type="ECO:0000256" key="1">
    <source>
        <dbReference type="ARBA" id="ARBA00022801"/>
    </source>
</evidence>
<dbReference type="PROSITE" id="PS50175">
    <property type="entry name" value="ASP_PROT_RETROV"/>
    <property type="match status" value="1"/>
</dbReference>
<evidence type="ECO:0000313" key="4">
    <source>
        <dbReference type="Proteomes" id="UP000316360"/>
    </source>
</evidence>
<organism evidence="3 4">
    <name type="scientific">Aerophobetes bacterium</name>
    <dbReference type="NCBI Taxonomy" id="2030807"/>
    <lineage>
        <taxon>Bacteria</taxon>
        <taxon>Candidatus Aerophobota</taxon>
    </lineage>
</organism>
<evidence type="ECO:0000259" key="2">
    <source>
        <dbReference type="PROSITE" id="PS50175"/>
    </source>
</evidence>
<accession>A0A523S584</accession>
<dbReference type="Proteomes" id="UP000316360">
    <property type="component" value="Unassembled WGS sequence"/>
</dbReference>
<dbReference type="EMBL" id="SOKJ01000019">
    <property type="protein sequence ID" value="TET13215.1"/>
    <property type="molecule type" value="Genomic_DNA"/>
</dbReference>
<dbReference type="Gene3D" id="2.40.70.10">
    <property type="entry name" value="Acid Proteases"/>
    <property type="match status" value="1"/>
</dbReference>